<comment type="caution">
    <text evidence="2">The sequence shown here is derived from an EMBL/GenBank/DDBJ whole genome shotgun (WGS) entry which is preliminary data.</text>
</comment>
<reference evidence="2 3" key="1">
    <citation type="submission" date="2014-04" db="EMBL/GenBank/DDBJ databases">
        <title>The Genome Sequence of Thermoanaerobaculum aquaticum MP-01, The First Cultivated Group 23 Acidobacterium.</title>
        <authorList>
            <person name="Stamps B.W."/>
            <person name="Losey N.A."/>
            <person name="Lawson P.A."/>
            <person name="Stevenson B.S."/>
        </authorList>
    </citation>
    <scope>NUCLEOTIDE SEQUENCE [LARGE SCALE GENOMIC DNA]</scope>
    <source>
        <strain evidence="2 3">MP-01</strain>
    </source>
</reference>
<accession>A0A062XX61</accession>
<dbReference type="Pfam" id="PF00535">
    <property type="entry name" value="Glycos_transf_2"/>
    <property type="match status" value="1"/>
</dbReference>
<keyword evidence="3" id="KW-1185">Reference proteome</keyword>
<evidence type="ECO:0000313" key="2">
    <source>
        <dbReference type="EMBL" id="KDA53095.1"/>
    </source>
</evidence>
<dbReference type="InterPro" id="IPR050834">
    <property type="entry name" value="Glycosyltransf_2"/>
</dbReference>
<dbReference type="InterPro" id="IPR029044">
    <property type="entry name" value="Nucleotide-diphossugar_trans"/>
</dbReference>
<name>A0A062XX61_9BACT</name>
<evidence type="ECO:0000259" key="1">
    <source>
        <dbReference type="Pfam" id="PF00535"/>
    </source>
</evidence>
<dbReference type="InterPro" id="IPR001173">
    <property type="entry name" value="Glyco_trans_2-like"/>
</dbReference>
<dbReference type="CDD" id="cd06433">
    <property type="entry name" value="GT_2_WfgS_like"/>
    <property type="match status" value="1"/>
</dbReference>
<dbReference type="SUPFAM" id="SSF53448">
    <property type="entry name" value="Nucleotide-diphospho-sugar transferases"/>
    <property type="match status" value="1"/>
</dbReference>
<organism evidence="2 3">
    <name type="scientific">Thermoanaerobaculum aquaticum</name>
    <dbReference type="NCBI Taxonomy" id="1312852"/>
    <lineage>
        <taxon>Bacteria</taxon>
        <taxon>Pseudomonadati</taxon>
        <taxon>Acidobacteriota</taxon>
        <taxon>Thermoanaerobaculia</taxon>
        <taxon>Thermoanaerobaculales</taxon>
        <taxon>Thermoanaerobaculaceae</taxon>
        <taxon>Thermoanaerobaculum</taxon>
    </lineage>
</organism>
<dbReference type="Gene3D" id="3.90.550.10">
    <property type="entry name" value="Spore Coat Polysaccharide Biosynthesis Protein SpsA, Chain A"/>
    <property type="match status" value="1"/>
</dbReference>
<dbReference type="PANTHER" id="PTHR43685:SF11">
    <property type="entry name" value="GLYCOSYLTRANSFERASE TAGX-RELATED"/>
    <property type="match status" value="1"/>
</dbReference>
<sequence>MQWPVVSVVTPSLNSGQFIQEAIDSVLGQDYPHIDYLVVDGGSTDKTLSFLKKRTPYVRWVSEPDRGQAAAINKGWRMAEGEIIAWLNADDLYRPGAIREAVSFLQSRPEVDMVYGNCDFIDISGNIIGSYPARPWDHAELLLRAENFVPQPSVFLRRRVLESVGFLNENLHYAMDFEFWLRLGLEHRVAYVPHRWAAYRWHKGAKSVRGLRAMSSEIVKVYEDFFRRPNLPDGIRALKIGAMSNVFYLAANWLFWADDLIGARRYALAGWRLRPWPVSWTFLKVLVLGWSPLGVRLALALRKPLGRSSRWPDPLILKHR</sequence>
<protein>
    <recommendedName>
        <fullName evidence="1">Glycosyltransferase 2-like domain-containing protein</fullName>
    </recommendedName>
</protein>
<dbReference type="Proteomes" id="UP000027284">
    <property type="component" value="Unassembled WGS sequence"/>
</dbReference>
<dbReference type="EMBL" id="JMFG01000032">
    <property type="protein sequence ID" value="KDA53095.1"/>
    <property type="molecule type" value="Genomic_DNA"/>
</dbReference>
<evidence type="ECO:0000313" key="3">
    <source>
        <dbReference type="Proteomes" id="UP000027284"/>
    </source>
</evidence>
<gene>
    <name evidence="2" type="ORF">EG19_07775</name>
</gene>
<dbReference type="AlphaFoldDB" id="A0A062XX61"/>
<feature type="domain" description="Glycosyltransferase 2-like" evidence="1">
    <location>
        <begin position="7"/>
        <end position="131"/>
    </location>
</feature>
<dbReference type="STRING" id="1312852.EG19_07775"/>
<dbReference type="PANTHER" id="PTHR43685">
    <property type="entry name" value="GLYCOSYLTRANSFERASE"/>
    <property type="match status" value="1"/>
</dbReference>
<proteinExistence type="predicted"/>